<gene>
    <name evidence="2" type="ORF">NQU55_16450</name>
</gene>
<proteinExistence type="predicted"/>
<evidence type="ECO:0008006" key="4">
    <source>
        <dbReference type="Google" id="ProtNLM"/>
    </source>
</evidence>
<evidence type="ECO:0000313" key="2">
    <source>
        <dbReference type="EMBL" id="MCQ8771343.1"/>
    </source>
</evidence>
<dbReference type="RefSeq" id="WP_168092292.1">
    <property type="nucleotide sequence ID" value="NZ_JAATER010000064.1"/>
</dbReference>
<reference evidence="2" key="1">
    <citation type="submission" date="2022-06" db="EMBL/GenBank/DDBJ databases">
        <title>WGS of actinobacteria.</title>
        <authorList>
            <person name="Thawai C."/>
        </authorList>
    </citation>
    <scope>NUCLEOTIDE SEQUENCE</scope>
    <source>
        <strain evidence="2">AA8</strain>
    </source>
</reference>
<dbReference type="EMBL" id="JANIID010000013">
    <property type="protein sequence ID" value="MCQ8771343.1"/>
    <property type="molecule type" value="Genomic_DNA"/>
</dbReference>
<keyword evidence="3" id="KW-1185">Reference proteome</keyword>
<dbReference type="Proteomes" id="UP001142374">
    <property type="component" value="Unassembled WGS sequence"/>
</dbReference>
<feature type="compositionally biased region" description="Basic and acidic residues" evidence="1">
    <location>
        <begin position="85"/>
        <end position="94"/>
    </location>
</feature>
<sequence>MRTDDPAEAGQVGQAAAALEDMGFAALWIGGSPGIDHAAHLLAATNRVMVATSILSIWQYGAADVAATARRPRAGARRPAGTGCDRPEDARPGP</sequence>
<dbReference type="AlphaFoldDB" id="A0A9X2RLZ0"/>
<protein>
    <recommendedName>
        <fullName evidence="4">Luciferase-like domain-containing protein</fullName>
    </recommendedName>
</protein>
<organism evidence="2 3">
    <name type="scientific">Streptomyces telluris</name>
    <dbReference type="NCBI Taxonomy" id="2720021"/>
    <lineage>
        <taxon>Bacteria</taxon>
        <taxon>Bacillati</taxon>
        <taxon>Actinomycetota</taxon>
        <taxon>Actinomycetes</taxon>
        <taxon>Kitasatosporales</taxon>
        <taxon>Streptomycetaceae</taxon>
        <taxon>Streptomyces</taxon>
    </lineage>
</organism>
<accession>A0A9X2RLZ0</accession>
<dbReference type="InterPro" id="IPR036661">
    <property type="entry name" value="Luciferase-like_sf"/>
</dbReference>
<name>A0A9X2RLZ0_9ACTN</name>
<evidence type="ECO:0000313" key="3">
    <source>
        <dbReference type="Proteomes" id="UP001142374"/>
    </source>
</evidence>
<comment type="caution">
    <text evidence="2">The sequence shown here is derived from an EMBL/GenBank/DDBJ whole genome shotgun (WGS) entry which is preliminary data.</text>
</comment>
<dbReference type="GO" id="GO:0016705">
    <property type="term" value="F:oxidoreductase activity, acting on paired donors, with incorporation or reduction of molecular oxygen"/>
    <property type="evidence" value="ECO:0007669"/>
    <property type="project" value="InterPro"/>
</dbReference>
<evidence type="ECO:0000256" key="1">
    <source>
        <dbReference type="SAM" id="MobiDB-lite"/>
    </source>
</evidence>
<feature type="region of interest" description="Disordered" evidence="1">
    <location>
        <begin position="68"/>
        <end position="94"/>
    </location>
</feature>
<dbReference type="SUPFAM" id="SSF51679">
    <property type="entry name" value="Bacterial luciferase-like"/>
    <property type="match status" value="1"/>
</dbReference>